<dbReference type="SMART" id="SM00355">
    <property type="entry name" value="ZnF_C2H2"/>
    <property type="match status" value="1"/>
</dbReference>
<dbReference type="OrthoDB" id="5976291at2759"/>
<gene>
    <name evidence="1" type="ORF">PACLA_8A037813</name>
</gene>
<dbReference type="EMBL" id="CACRXK020022361">
    <property type="protein sequence ID" value="CAB4036747.1"/>
    <property type="molecule type" value="Genomic_DNA"/>
</dbReference>
<protein>
    <submittedName>
        <fullName evidence="1">Uncharacterized protein</fullName>
    </submittedName>
</protein>
<dbReference type="AlphaFoldDB" id="A0A6S7JY43"/>
<dbReference type="PROSITE" id="PS50157">
    <property type="entry name" value="ZINC_FINGER_C2H2_2"/>
    <property type="match status" value="1"/>
</dbReference>
<dbReference type="Pfam" id="PF00096">
    <property type="entry name" value="zf-C2H2"/>
    <property type="match status" value="1"/>
</dbReference>
<dbReference type="Gene3D" id="3.30.160.60">
    <property type="entry name" value="Classic Zinc Finger"/>
    <property type="match status" value="1"/>
</dbReference>
<evidence type="ECO:0000313" key="1">
    <source>
        <dbReference type="EMBL" id="CAB4036747.1"/>
    </source>
</evidence>
<dbReference type="PROSITE" id="PS00028">
    <property type="entry name" value="ZINC_FINGER_C2H2_1"/>
    <property type="match status" value="1"/>
</dbReference>
<accession>A0A6S7JY43</accession>
<name>A0A6S7JY43_PARCT</name>
<dbReference type="Proteomes" id="UP001152795">
    <property type="component" value="Unassembled WGS sequence"/>
</dbReference>
<feature type="non-terminal residue" evidence="1">
    <location>
        <position position="317"/>
    </location>
</feature>
<reference evidence="1" key="1">
    <citation type="submission" date="2020-04" db="EMBL/GenBank/DDBJ databases">
        <authorList>
            <person name="Alioto T."/>
            <person name="Alioto T."/>
            <person name="Gomez Garrido J."/>
        </authorList>
    </citation>
    <scope>NUCLEOTIDE SEQUENCE</scope>
    <source>
        <strain evidence="1">A484AB</strain>
    </source>
</reference>
<comment type="caution">
    <text evidence="1">The sequence shown here is derived from an EMBL/GenBank/DDBJ whole genome shotgun (WGS) entry which is preliminary data.</text>
</comment>
<sequence length="317" mass="36599">MDSGSEEESVLDVGEEQLFEEDLEVDEFAETLKLIESNAEEIDQQLLDAISEVEGAKHFQCPDCPKVCKSKGGLTRHRRSKHPDKEELTVATINIPPINMEIIAKIIAETVEKLREENIYPKEILDIISKLKPSESFLKFITKVFRLFCRKLNQDRMLALFYGEIIKDWRVYFPPCDNQKAINILLIHLPQKLVVYHKQLASNKQRDDQGEDEIGLKPEEIGPLSYVTGYVLQSLYRKSKNSKHWNSPRSQELQFLLQSLKLEETKEDQYIQSLSRGGLWTPNETIKNIAKTTELMFRQHLKLNKSASVPTDKVVDQ</sequence>
<evidence type="ECO:0000313" key="2">
    <source>
        <dbReference type="Proteomes" id="UP001152795"/>
    </source>
</evidence>
<keyword evidence="2" id="KW-1185">Reference proteome</keyword>
<organism evidence="1 2">
    <name type="scientific">Paramuricea clavata</name>
    <name type="common">Red gorgonian</name>
    <name type="synonym">Violescent sea-whip</name>
    <dbReference type="NCBI Taxonomy" id="317549"/>
    <lineage>
        <taxon>Eukaryota</taxon>
        <taxon>Metazoa</taxon>
        <taxon>Cnidaria</taxon>
        <taxon>Anthozoa</taxon>
        <taxon>Octocorallia</taxon>
        <taxon>Malacalcyonacea</taxon>
        <taxon>Plexauridae</taxon>
        <taxon>Paramuricea</taxon>
    </lineage>
</organism>
<proteinExistence type="predicted"/>
<dbReference type="InterPro" id="IPR013087">
    <property type="entry name" value="Znf_C2H2_type"/>
</dbReference>